<reference evidence="1" key="2">
    <citation type="journal article" date="2015" name="Data Brief">
        <title>Shoot transcriptome of the giant reed, Arundo donax.</title>
        <authorList>
            <person name="Barrero R.A."/>
            <person name="Guerrero F.D."/>
            <person name="Moolhuijzen P."/>
            <person name="Goolsby J.A."/>
            <person name="Tidwell J."/>
            <person name="Bellgard S.E."/>
            <person name="Bellgard M.I."/>
        </authorList>
    </citation>
    <scope>NUCLEOTIDE SEQUENCE</scope>
    <source>
        <tissue evidence="1">Shoot tissue taken approximately 20 cm above the soil surface</tissue>
    </source>
</reference>
<dbReference type="AlphaFoldDB" id="A0A0A8YTU0"/>
<organism evidence="1">
    <name type="scientific">Arundo donax</name>
    <name type="common">Giant reed</name>
    <name type="synonym">Donax arundinaceus</name>
    <dbReference type="NCBI Taxonomy" id="35708"/>
    <lineage>
        <taxon>Eukaryota</taxon>
        <taxon>Viridiplantae</taxon>
        <taxon>Streptophyta</taxon>
        <taxon>Embryophyta</taxon>
        <taxon>Tracheophyta</taxon>
        <taxon>Spermatophyta</taxon>
        <taxon>Magnoliopsida</taxon>
        <taxon>Liliopsida</taxon>
        <taxon>Poales</taxon>
        <taxon>Poaceae</taxon>
        <taxon>PACMAD clade</taxon>
        <taxon>Arundinoideae</taxon>
        <taxon>Arundineae</taxon>
        <taxon>Arundo</taxon>
    </lineage>
</organism>
<sequence>MCMHFDEKNCCFRYWEFNFQPRESLESSVGENNDDFPIIIV</sequence>
<accession>A0A0A8YTU0</accession>
<protein>
    <submittedName>
        <fullName evidence="1">Uncharacterized protein</fullName>
    </submittedName>
</protein>
<evidence type="ECO:0000313" key="1">
    <source>
        <dbReference type="EMBL" id="JAD30484.1"/>
    </source>
</evidence>
<name>A0A0A8YTU0_ARUDO</name>
<reference evidence="1" key="1">
    <citation type="submission" date="2014-09" db="EMBL/GenBank/DDBJ databases">
        <authorList>
            <person name="Magalhaes I.L.F."/>
            <person name="Oliveira U."/>
            <person name="Santos F.R."/>
            <person name="Vidigal T.H.D.A."/>
            <person name="Brescovit A.D."/>
            <person name="Santos A.J."/>
        </authorList>
    </citation>
    <scope>NUCLEOTIDE SEQUENCE</scope>
    <source>
        <tissue evidence="1">Shoot tissue taken approximately 20 cm above the soil surface</tissue>
    </source>
</reference>
<dbReference type="EMBL" id="GBRH01267411">
    <property type="protein sequence ID" value="JAD30484.1"/>
    <property type="molecule type" value="Transcribed_RNA"/>
</dbReference>
<proteinExistence type="predicted"/>